<organism evidence="2 3">
    <name type="scientific">Mycolicibacterium wolinskyi</name>
    <dbReference type="NCBI Taxonomy" id="59750"/>
    <lineage>
        <taxon>Bacteria</taxon>
        <taxon>Bacillati</taxon>
        <taxon>Actinomycetota</taxon>
        <taxon>Actinomycetes</taxon>
        <taxon>Mycobacteriales</taxon>
        <taxon>Mycobacteriaceae</taxon>
        <taxon>Mycolicibacterium</taxon>
    </lineage>
</organism>
<dbReference type="InterPro" id="IPR036397">
    <property type="entry name" value="RNaseH_sf"/>
</dbReference>
<name>A0A1X2F214_9MYCO</name>
<dbReference type="InterPro" id="IPR001584">
    <property type="entry name" value="Integrase_cat-core"/>
</dbReference>
<dbReference type="Pfam" id="PF13683">
    <property type="entry name" value="rve_3"/>
    <property type="match status" value="1"/>
</dbReference>
<dbReference type="PROSITE" id="PS50994">
    <property type="entry name" value="INTEGRASE"/>
    <property type="match status" value="1"/>
</dbReference>
<dbReference type="Gene3D" id="3.30.420.10">
    <property type="entry name" value="Ribonuclease H-like superfamily/Ribonuclease H"/>
    <property type="match status" value="1"/>
</dbReference>
<dbReference type="GO" id="GO:0003676">
    <property type="term" value="F:nucleic acid binding"/>
    <property type="evidence" value="ECO:0007669"/>
    <property type="project" value="InterPro"/>
</dbReference>
<comment type="caution">
    <text evidence="2">The sequence shown here is derived from an EMBL/GenBank/DDBJ whole genome shotgun (WGS) entry which is preliminary data.</text>
</comment>
<dbReference type="InterPro" id="IPR012337">
    <property type="entry name" value="RNaseH-like_sf"/>
</dbReference>
<gene>
    <name evidence="2" type="ORF">AWC31_31280</name>
</gene>
<proteinExistence type="predicted"/>
<evidence type="ECO:0000313" key="2">
    <source>
        <dbReference type="EMBL" id="ORX12462.1"/>
    </source>
</evidence>
<feature type="domain" description="Integrase catalytic" evidence="1">
    <location>
        <begin position="1"/>
        <end position="78"/>
    </location>
</feature>
<dbReference type="GO" id="GO:0015074">
    <property type="term" value="P:DNA integration"/>
    <property type="evidence" value="ECO:0007669"/>
    <property type="project" value="InterPro"/>
</dbReference>
<dbReference type="AlphaFoldDB" id="A0A1X2F214"/>
<dbReference type="EMBL" id="LQQA01000029">
    <property type="protein sequence ID" value="ORX12462.1"/>
    <property type="molecule type" value="Genomic_DNA"/>
</dbReference>
<evidence type="ECO:0000259" key="1">
    <source>
        <dbReference type="PROSITE" id="PS50994"/>
    </source>
</evidence>
<protein>
    <recommendedName>
        <fullName evidence="1">Integrase catalytic domain-containing protein</fullName>
    </recommendedName>
</protein>
<sequence length="78" mass="8634">MTASAFTGRFNHPPVEVLFDAICCEHGIEHLLTRLRSPTSTGKIDRFHRSLRAEFLAAAAPFPSLKAAQQALDAWVLE</sequence>
<reference evidence="2 3" key="1">
    <citation type="submission" date="2016-01" db="EMBL/GenBank/DDBJ databases">
        <title>The new phylogeny of the genus Mycobacterium.</title>
        <authorList>
            <person name="Tarcisio F."/>
            <person name="Conor M."/>
            <person name="Antonella G."/>
            <person name="Elisabetta G."/>
            <person name="Giulia F.S."/>
            <person name="Sara T."/>
            <person name="Anna F."/>
            <person name="Clotilde B."/>
            <person name="Roberto B."/>
            <person name="Veronica D.S."/>
            <person name="Fabio R."/>
            <person name="Monica P."/>
            <person name="Olivier J."/>
            <person name="Enrico T."/>
            <person name="Nicola S."/>
        </authorList>
    </citation>
    <scope>NUCLEOTIDE SEQUENCE [LARGE SCALE GENOMIC DNA]</scope>
    <source>
        <strain evidence="2 3">ATCC 700010</strain>
    </source>
</reference>
<evidence type="ECO:0000313" key="3">
    <source>
        <dbReference type="Proteomes" id="UP000193964"/>
    </source>
</evidence>
<accession>A0A1X2F214</accession>
<dbReference type="Proteomes" id="UP000193964">
    <property type="component" value="Unassembled WGS sequence"/>
</dbReference>
<dbReference type="SUPFAM" id="SSF53098">
    <property type="entry name" value="Ribonuclease H-like"/>
    <property type="match status" value="1"/>
</dbReference>